<evidence type="ECO:0000313" key="8">
    <source>
        <dbReference type="EMBL" id="QDA35977.1"/>
    </source>
</evidence>
<name>A0A4Y5SR53_9RHOB</name>
<feature type="transmembrane region" description="Helical" evidence="6">
    <location>
        <begin position="135"/>
        <end position="153"/>
    </location>
</feature>
<feature type="domain" description="EamA" evidence="7">
    <location>
        <begin position="19"/>
        <end position="149"/>
    </location>
</feature>
<dbReference type="KEGG" id="plia:E4191_17680"/>
<dbReference type="InterPro" id="IPR000620">
    <property type="entry name" value="EamA_dom"/>
</dbReference>
<reference evidence="9" key="1">
    <citation type="submission" date="2019-05" db="EMBL/GenBank/DDBJ databases">
        <title>Tamlana fucoidanivorans sp. nov., isolated from the surface of algae collected from Fujian province in China.</title>
        <authorList>
            <person name="Li J."/>
        </authorList>
    </citation>
    <scope>NUCLEOTIDE SEQUENCE [LARGE SCALE GENOMIC DNA]</scope>
    <source>
        <strain evidence="9">2251</strain>
        <plasmid evidence="9">unnamed5</plasmid>
    </source>
</reference>
<evidence type="ECO:0000313" key="9">
    <source>
        <dbReference type="Proteomes" id="UP000296374"/>
    </source>
</evidence>
<feature type="transmembrane region" description="Helical" evidence="6">
    <location>
        <begin position="159"/>
        <end position="177"/>
    </location>
</feature>
<comment type="subcellular location">
    <subcellularLocation>
        <location evidence="1">Membrane</location>
        <topology evidence="1">Multi-pass membrane protein</topology>
    </subcellularLocation>
</comment>
<geneLocation type="plasmid" evidence="8 9">
    <name>unnamed5</name>
</geneLocation>
<keyword evidence="5 6" id="KW-0472">Membrane</keyword>
<evidence type="ECO:0000256" key="1">
    <source>
        <dbReference type="ARBA" id="ARBA00004141"/>
    </source>
</evidence>
<dbReference type="PANTHER" id="PTHR22911:SF6">
    <property type="entry name" value="SOLUTE CARRIER FAMILY 35 MEMBER G1"/>
    <property type="match status" value="1"/>
</dbReference>
<dbReference type="Gene3D" id="1.10.3730.20">
    <property type="match status" value="1"/>
</dbReference>
<feature type="transmembrane region" description="Helical" evidence="6">
    <location>
        <begin position="93"/>
        <end position="126"/>
    </location>
</feature>
<comment type="similarity">
    <text evidence="2">Belongs to the drug/metabolite transporter (DMT) superfamily. 10 TMS drug/metabolite exporter (DME) (TC 2.A.7.3) family.</text>
</comment>
<dbReference type="SUPFAM" id="SSF103481">
    <property type="entry name" value="Multidrug resistance efflux transporter EmrE"/>
    <property type="match status" value="2"/>
</dbReference>
<evidence type="ECO:0000256" key="2">
    <source>
        <dbReference type="ARBA" id="ARBA00009853"/>
    </source>
</evidence>
<dbReference type="PANTHER" id="PTHR22911">
    <property type="entry name" value="ACYL-MALONYL CONDENSING ENZYME-RELATED"/>
    <property type="match status" value="1"/>
</dbReference>
<dbReference type="Pfam" id="PF00892">
    <property type="entry name" value="EamA"/>
    <property type="match status" value="2"/>
</dbReference>
<dbReference type="InterPro" id="IPR037185">
    <property type="entry name" value="EmrE-like"/>
</dbReference>
<evidence type="ECO:0000256" key="5">
    <source>
        <dbReference type="ARBA" id="ARBA00023136"/>
    </source>
</evidence>
<feature type="transmembrane region" description="Helical" evidence="6">
    <location>
        <begin position="49"/>
        <end position="69"/>
    </location>
</feature>
<feature type="domain" description="EamA" evidence="7">
    <location>
        <begin position="161"/>
        <end position="283"/>
    </location>
</feature>
<proteinExistence type="inferred from homology"/>
<dbReference type="AlphaFoldDB" id="A0A4Y5SR53"/>
<accession>A0A4Y5SR53</accession>
<feature type="transmembrane region" description="Helical" evidence="6">
    <location>
        <begin position="20"/>
        <end position="37"/>
    </location>
</feature>
<dbReference type="EMBL" id="CP040761">
    <property type="protein sequence ID" value="QDA35977.1"/>
    <property type="molecule type" value="Genomic_DNA"/>
</dbReference>
<keyword evidence="8" id="KW-0614">Plasmid</keyword>
<organism evidence="8 9">
    <name type="scientific">Paracoccus liaowanqingii</name>
    <dbReference type="NCBI Taxonomy" id="2560053"/>
    <lineage>
        <taxon>Bacteria</taxon>
        <taxon>Pseudomonadati</taxon>
        <taxon>Pseudomonadota</taxon>
        <taxon>Alphaproteobacteria</taxon>
        <taxon>Rhodobacterales</taxon>
        <taxon>Paracoccaceae</taxon>
        <taxon>Paracoccus</taxon>
    </lineage>
</organism>
<evidence type="ECO:0000256" key="4">
    <source>
        <dbReference type="ARBA" id="ARBA00022989"/>
    </source>
</evidence>
<evidence type="ECO:0000256" key="3">
    <source>
        <dbReference type="ARBA" id="ARBA00022692"/>
    </source>
</evidence>
<sequence>MSPTPTLGRSLPGSSFTQGLIWMGLSMVSFIAMSVGSREMAETLSIRQVLFFRALVGLFVILAVGRAVFPEIRRMQQVPLHLARNVVHFTAQYFWTIGIVLLPLASVFALEFTMPIWVTLFAWLLLREKVSRQRLLATAGGFIGVLVIVRPGIGMVDPAAGLVLIAAAGYGLSLIMVKRLTGHCSPGAIVVWMILIQLPLGLIAALTDWRPVHVTDVPWMLVAGIGALSAHFCQAQALKRLEASVVIPIDFLRVPMAAVVGFYAYGEAIDLWVFLGGGIILLSNLQAVLAERRGQMTSALDAEPLVKAQPPQRS</sequence>
<feature type="transmembrane region" description="Helical" evidence="6">
    <location>
        <begin position="189"/>
        <end position="207"/>
    </location>
</feature>
<protein>
    <submittedName>
        <fullName evidence="8">DMT family transporter</fullName>
    </submittedName>
</protein>
<gene>
    <name evidence="8" type="ORF">E4191_17680</name>
</gene>
<evidence type="ECO:0000259" key="7">
    <source>
        <dbReference type="Pfam" id="PF00892"/>
    </source>
</evidence>
<dbReference type="RefSeq" id="WP_139615780.1">
    <property type="nucleotide sequence ID" value="NZ_CP040761.1"/>
</dbReference>
<evidence type="ECO:0000256" key="6">
    <source>
        <dbReference type="SAM" id="Phobius"/>
    </source>
</evidence>
<feature type="transmembrane region" description="Helical" evidence="6">
    <location>
        <begin position="271"/>
        <end position="290"/>
    </location>
</feature>
<dbReference type="Proteomes" id="UP000296374">
    <property type="component" value="Plasmid unnamed5"/>
</dbReference>
<keyword evidence="3 6" id="KW-0812">Transmembrane</keyword>
<keyword evidence="4 6" id="KW-1133">Transmembrane helix</keyword>
<dbReference type="GO" id="GO:0016020">
    <property type="term" value="C:membrane"/>
    <property type="evidence" value="ECO:0007669"/>
    <property type="project" value="UniProtKB-SubCell"/>
</dbReference>